<accession>A0A9P4S523</accession>
<feature type="compositionally biased region" description="Basic and acidic residues" evidence="1">
    <location>
        <begin position="146"/>
        <end position="155"/>
    </location>
</feature>
<reference evidence="2" key="1">
    <citation type="journal article" date="2020" name="Stud. Mycol.">
        <title>101 Dothideomycetes genomes: a test case for predicting lifestyles and emergence of pathogens.</title>
        <authorList>
            <person name="Haridas S."/>
            <person name="Albert R."/>
            <person name="Binder M."/>
            <person name="Bloem J."/>
            <person name="Labutti K."/>
            <person name="Salamov A."/>
            <person name="Andreopoulos B."/>
            <person name="Baker S."/>
            <person name="Barry K."/>
            <person name="Bills G."/>
            <person name="Bluhm B."/>
            <person name="Cannon C."/>
            <person name="Castanera R."/>
            <person name="Culley D."/>
            <person name="Daum C."/>
            <person name="Ezra D."/>
            <person name="Gonzalez J."/>
            <person name="Henrissat B."/>
            <person name="Kuo A."/>
            <person name="Liang C."/>
            <person name="Lipzen A."/>
            <person name="Lutzoni F."/>
            <person name="Magnuson J."/>
            <person name="Mondo S."/>
            <person name="Nolan M."/>
            <person name="Ohm R."/>
            <person name="Pangilinan J."/>
            <person name="Park H.-J."/>
            <person name="Ramirez L."/>
            <person name="Alfaro M."/>
            <person name="Sun H."/>
            <person name="Tritt A."/>
            <person name="Yoshinaga Y."/>
            <person name="Zwiers L.-H."/>
            <person name="Turgeon B."/>
            <person name="Goodwin S."/>
            <person name="Spatafora J."/>
            <person name="Crous P."/>
            <person name="Grigoriev I."/>
        </authorList>
    </citation>
    <scope>NUCLEOTIDE SEQUENCE</scope>
    <source>
        <strain evidence="2">CBS 101060</strain>
    </source>
</reference>
<keyword evidence="3" id="KW-1185">Reference proteome</keyword>
<dbReference type="Proteomes" id="UP000799429">
    <property type="component" value="Unassembled WGS sequence"/>
</dbReference>
<dbReference type="EMBL" id="MU006104">
    <property type="protein sequence ID" value="KAF2836289.1"/>
    <property type="molecule type" value="Genomic_DNA"/>
</dbReference>
<comment type="caution">
    <text evidence="2">The sequence shown here is derived from an EMBL/GenBank/DDBJ whole genome shotgun (WGS) entry which is preliminary data.</text>
</comment>
<dbReference type="PANTHER" id="PTHR28307">
    <property type="entry name" value="PROTEIN PAL1"/>
    <property type="match status" value="1"/>
</dbReference>
<dbReference type="PANTHER" id="PTHR28307:SF1">
    <property type="entry name" value="PAL1 CELL MORPHOLOGY PROTEIN"/>
    <property type="match status" value="1"/>
</dbReference>
<feature type="region of interest" description="Disordered" evidence="1">
    <location>
        <begin position="56"/>
        <end position="218"/>
    </location>
</feature>
<feature type="compositionally biased region" description="Polar residues" evidence="1">
    <location>
        <begin position="59"/>
        <end position="107"/>
    </location>
</feature>
<evidence type="ECO:0000313" key="3">
    <source>
        <dbReference type="Proteomes" id="UP000799429"/>
    </source>
</evidence>
<evidence type="ECO:0008006" key="4">
    <source>
        <dbReference type="Google" id="ProtNLM"/>
    </source>
</evidence>
<feature type="compositionally biased region" description="Basic residues" evidence="1">
    <location>
        <begin position="196"/>
        <end position="207"/>
    </location>
</feature>
<feature type="region of interest" description="Disordered" evidence="1">
    <location>
        <begin position="334"/>
        <end position="399"/>
    </location>
</feature>
<feature type="compositionally biased region" description="Basic and acidic residues" evidence="1">
    <location>
        <begin position="177"/>
        <end position="195"/>
    </location>
</feature>
<dbReference type="Pfam" id="PF08316">
    <property type="entry name" value="Pal1"/>
    <property type="match status" value="1"/>
</dbReference>
<organism evidence="2 3">
    <name type="scientific">Patellaria atrata CBS 101060</name>
    <dbReference type="NCBI Taxonomy" id="1346257"/>
    <lineage>
        <taxon>Eukaryota</taxon>
        <taxon>Fungi</taxon>
        <taxon>Dikarya</taxon>
        <taxon>Ascomycota</taxon>
        <taxon>Pezizomycotina</taxon>
        <taxon>Dothideomycetes</taxon>
        <taxon>Dothideomycetes incertae sedis</taxon>
        <taxon>Patellariales</taxon>
        <taxon>Patellariaceae</taxon>
        <taxon>Patellaria</taxon>
    </lineage>
</organism>
<sequence>MAADKDWVSAFYYFQLSRNHLISQQAQKHLIDPLYAPDPSDETGPGAHFRSTFAAQPADSFSNLPDSLASKKQTPSKLPQQVTGSSRSSTNPFRRSTEASPQGSPSHVKQKSMGDSGYPSPPTSASPRRNQFPSYREEAFSSFDDGQPRERRSVDQPRSPTAGRGHRPRTSSLGERFPGDKSHKPLDIIRRESKKAYRSPHLKKHHIPGADTIDKLDDTGNYHHEGPYDAVLSARNRFVESSPVAAVANSNREALEATPPENILDAVTRHRPLDGTATVPSGQSGLSGKRFKYEEDNVIGSDYKRWSDIEYHPDDLKGKGEPFFTIDRALKQDKHRRRSFNADDGIEMTTRSHGKSTSHADEEPVSSRVDGIGRSNTTGRKVDGLRKRWGSLRRKKDGN</sequence>
<gene>
    <name evidence="2" type="ORF">M501DRAFT_939872</name>
</gene>
<dbReference type="InterPro" id="IPR013226">
    <property type="entry name" value="Pal1"/>
</dbReference>
<dbReference type="GO" id="GO:0005737">
    <property type="term" value="C:cytoplasm"/>
    <property type="evidence" value="ECO:0007669"/>
    <property type="project" value="TreeGrafter"/>
</dbReference>
<evidence type="ECO:0000313" key="2">
    <source>
        <dbReference type="EMBL" id="KAF2836289.1"/>
    </source>
</evidence>
<protein>
    <recommendedName>
        <fullName evidence="4">Pal1-domain-containing protein</fullName>
    </recommendedName>
</protein>
<dbReference type="AlphaFoldDB" id="A0A9P4S523"/>
<evidence type="ECO:0000256" key="1">
    <source>
        <dbReference type="SAM" id="MobiDB-lite"/>
    </source>
</evidence>
<proteinExistence type="predicted"/>
<name>A0A9P4S523_9PEZI</name>
<feature type="compositionally biased region" description="Basic residues" evidence="1">
    <location>
        <begin position="387"/>
        <end position="399"/>
    </location>
</feature>
<dbReference type="OrthoDB" id="5389892at2759"/>